<evidence type="ECO:0000313" key="2">
    <source>
        <dbReference type="Proteomes" id="UP000271603"/>
    </source>
</evidence>
<name>A0A3S4GEH4_SERRU</name>
<dbReference type="EMBL" id="LR134155">
    <property type="protein sequence ID" value="VEA72593.1"/>
    <property type="molecule type" value="Genomic_DNA"/>
</dbReference>
<dbReference type="InterPro" id="IPR016181">
    <property type="entry name" value="Acyl_CoA_acyltransferase"/>
</dbReference>
<reference evidence="1 2" key="1">
    <citation type="submission" date="2018-12" db="EMBL/GenBank/DDBJ databases">
        <authorList>
            <consortium name="Pathogen Informatics"/>
        </authorList>
    </citation>
    <scope>NUCLEOTIDE SEQUENCE [LARGE SCALE GENOMIC DNA]</scope>
    <source>
        <strain evidence="1 2">NCTC9419</strain>
    </source>
</reference>
<organism evidence="1 2">
    <name type="scientific">Serratia rubidaea</name>
    <name type="common">Serratia marinorubra</name>
    <dbReference type="NCBI Taxonomy" id="61652"/>
    <lineage>
        <taxon>Bacteria</taxon>
        <taxon>Pseudomonadati</taxon>
        <taxon>Pseudomonadota</taxon>
        <taxon>Gammaproteobacteria</taxon>
        <taxon>Enterobacterales</taxon>
        <taxon>Yersiniaceae</taxon>
        <taxon>Serratia</taxon>
    </lineage>
</organism>
<accession>A0A3S4GEH4</accession>
<sequence length="38" mass="4458">MLDWNQPAIDFYQSIGALPQSEWVRYRLDGDALLKFAE</sequence>
<evidence type="ECO:0000313" key="1">
    <source>
        <dbReference type="EMBL" id="VEA72593.1"/>
    </source>
</evidence>
<gene>
    <name evidence="1" type="ORF">NCTC9419_04207</name>
</gene>
<dbReference type="Proteomes" id="UP000271603">
    <property type="component" value="Chromosome"/>
</dbReference>
<proteinExistence type="predicted"/>
<dbReference type="SUPFAM" id="SSF55729">
    <property type="entry name" value="Acyl-CoA N-acyltransferases (Nat)"/>
    <property type="match status" value="1"/>
</dbReference>
<dbReference type="AlphaFoldDB" id="A0A3S4GEH4"/>
<protein>
    <submittedName>
        <fullName evidence="1">Uncharacterized protein</fullName>
    </submittedName>
</protein>
<dbReference type="Gene3D" id="3.40.630.30">
    <property type="match status" value="1"/>
</dbReference>